<feature type="region of interest" description="Disordered" evidence="1">
    <location>
        <begin position="33"/>
        <end position="59"/>
    </location>
</feature>
<feature type="transmembrane region" description="Helical" evidence="2">
    <location>
        <begin position="7"/>
        <end position="28"/>
    </location>
</feature>
<accession>A0ABT5U794</accession>
<evidence type="ECO:0000256" key="1">
    <source>
        <dbReference type="SAM" id="MobiDB-lite"/>
    </source>
</evidence>
<protein>
    <recommendedName>
        <fullName evidence="5">Carboxypeptidase regulatory-like domain-containing protein</fullName>
    </recommendedName>
</protein>
<gene>
    <name evidence="3" type="ORF">ORQ98_09615</name>
</gene>
<keyword evidence="4" id="KW-1185">Reference proteome</keyword>
<feature type="region of interest" description="Disordered" evidence="1">
    <location>
        <begin position="224"/>
        <end position="244"/>
    </location>
</feature>
<evidence type="ECO:0000313" key="4">
    <source>
        <dbReference type="Proteomes" id="UP001528823"/>
    </source>
</evidence>
<dbReference type="EMBL" id="JAPMOU010000009">
    <property type="protein sequence ID" value="MDE1462230.1"/>
    <property type="molecule type" value="Genomic_DNA"/>
</dbReference>
<proteinExistence type="predicted"/>
<organism evidence="3 4">
    <name type="scientific">Spartinivicinus poritis</name>
    <dbReference type="NCBI Taxonomy" id="2994640"/>
    <lineage>
        <taxon>Bacteria</taxon>
        <taxon>Pseudomonadati</taxon>
        <taxon>Pseudomonadota</taxon>
        <taxon>Gammaproteobacteria</taxon>
        <taxon>Oceanospirillales</taxon>
        <taxon>Zooshikellaceae</taxon>
        <taxon>Spartinivicinus</taxon>
    </lineage>
</organism>
<comment type="caution">
    <text evidence="3">The sequence shown here is derived from an EMBL/GenBank/DDBJ whole genome shotgun (WGS) entry which is preliminary data.</text>
</comment>
<evidence type="ECO:0000313" key="3">
    <source>
        <dbReference type="EMBL" id="MDE1462230.1"/>
    </source>
</evidence>
<evidence type="ECO:0000256" key="2">
    <source>
        <dbReference type="SAM" id="Phobius"/>
    </source>
</evidence>
<keyword evidence="2" id="KW-0812">Transmembrane</keyword>
<name>A0ABT5U794_9GAMM</name>
<feature type="compositionally biased region" description="Low complexity" evidence="1">
    <location>
        <begin position="46"/>
        <end position="55"/>
    </location>
</feature>
<keyword evidence="2" id="KW-0472">Membrane</keyword>
<reference evidence="3 4" key="1">
    <citation type="submission" date="2022-11" db="EMBL/GenBank/DDBJ databases">
        <title>Spartinivicinus poritis sp. nov., isolated from scleractinian coral Porites lutea.</title>
        <authorList>
            <person name="Zhang G."/>
            <person name="Cai L."/>
            <person name="Wei Q."/>
        </authorList>
    </citation>
    <scope>NUCLEOTIDE SEQUENCE [LARGE SCALE GENOMIC DNA]</scope>
    <source>
        <strain evidence="3 4">A2-2</strain>
    </source>
</reference>
<dbReference type="RefSeq" id="WP_274688587.1">
    <property type="nucleotide sequence ID" value="NZ_JAPMOU010000009.1"/>
</dbReference>
<evidence type="ECO:0008006" key="5">
    <source>
        <dbReference type="Google" id="ProtNLM"/>
    </source>
</evidence>
<sequence length="244" mass="26343">MATQTKLIFGGVGVVLLGAALTVVFNYWQQPSTAPHTNQPKPTPPHQQSSPSLPQTDEKLPEQLNEQQWLAQLKSDDLLDDQLLQETAAEFQLDALPADLSSAWKASYTAEAESIPLDERITEKQSVQVDKEQLDNKQTGDKLSFELPGGYQVAATIRQVTHSQTGATVLSGHLDGHGDRYPVVVTSGTNSSFATITTPQGSYSLEAVGGRGIVYKNIPVEQLNRPGSVDNIKPGKLATPNLES</sequence>
<keyword evidence="2" id="KW-1133">Transmembrane helix</keyword>
<dbReference type="Proteomes" id="UP001528823">
    <property type="component" value="Unassembled WGS sequence"/>
</dbReference>